<evidence type="ECO:0000256" key="3">
    <source>
        <dbReference type="ARBA" id="ARBA00022448"/>
    </source>
</evidence>
<feature type="transmembrane region" description="Helical" evidence="8">
    <location>
        <begin position="225"/>
        <end position="250"/>
    </location>
</feature>
<evidence type="ECO:0000256" key="6">
    <source>
        <dbReference type="ARBA" id="ARBA00022989"/>
    </source>
</evidence>
<comment type="subcellular location">
    <subcellularLocation>
        <location evidence="1">Cell membrane</location>
        <topology evidence="1">Multi-pass membrane protein</topology>
    </subcellularLocation>
</comment>
<comment type="similarity">
    <text evidence="2">Belongs to the ABC-2 integral membrane protein family.</text>
</comment>
<dbReference type="PROSITE" id="PS51012">
    <property type="entry name" value="ABC_TM2"/>
    <property type="match status" value="1"/>
</dbReference>
<name>A0A170PJJ0_9CHLR</name>
<keyword evidence="3" id="KW-0813">Transport</keyword>
<dbReference type="Pfam" id="PF12698">
    <property type="entry name" value="ABC2_membrane_3"/>
    <property type="match status" value="1"/>
</dbReference>
<evidence type="ECO:0000256" key="8">
    <source>
        <dbReference type="SAM" id="Phobius"/>
    </source>
</evidence>
<dbReference type="AlphaFoldDB" id="A0A170PJJ0"/>
<dbReference type="InterPro" id="IPR047817">
    <property type="entry name" value="ABC2_TM_bact-type"/>
</dbReference>
<evidence type="ECO:0000313" key="10">
    <source>
        <dbReference type="EMBL" id="CUS05637.1"/>
    </source>
</evidence>
<evidence type="ECO:0000256" key="1">
    <source>
        <dbReference type="ARBA" id="ARBA00004651"/>
    </source>
</evidence>
<dbReference type="GO" id="GO:0005886">
    <property type="term" value="C:plasma membrane"/>
    <property type="evidence" value="ECO:0007669"/>
    <property type="project" value="UniProtKB-SubCell"/>
</dbReference>
<evidence type="ECO:0000256" key="4">
    <source>
        <dbReference type="ARBA" id="ARBA00022475"/>
    </source>
</evidence>
<organism evidence="10 11">
    <name type="scientific">Candidatus Promineifilum breve</name>
    <dbReference type="NCBI Taxonomy" id="1806508"/>
    <lineage>
        <taxon>Bacteria</taxon>
        <taxon>Bacillati</taxon>
        <taxon>Chloroflexota</taxon>
        <taxon>Ardenticatenia</taxon>
        <taxon>Candidatus Promineifilales</taxon>
        <taxon>Candidatus Promineifilaceae</taxon>
        <taxon>Candidatus Promineifilum</taxon>
    </lineage>
</organism>
<dbReference type="PANTHER" id="PTHR30294">
    <property type="entry name" value="MEMBRANE COMPONENT OF ABC TRANSPORTER YHHJ-RELATED"/>
    <property type="match status" value="1"/>
</dbReference>
<accession>A0A170PJJ0</accession>
<keyword evidence="6 8" id="KW-1133">Transmembrane helix</keyword>
<dbReference type="OrthoDB" id="9776218at2"/>
<dbReference type="InterPro" id="IPR013525">
    <property type="entry name" value="ABC2_TM"/>
</dbReference>
<dbReference type="Proteomes" id="UP000215027">
    <property type="component" value="Chromosome II"/>
</dbReference>
<feature type="transmembrane region" description="Helical" evidence="8">
    <location>
        <begin position="257"/>
        <end position="276"/>
    </location>
</feature>
<feature type="transmembrane region" description="Helical" evidence="8">
    <location>
        <begin position="18"/>
        <end position="37"/>
    </location>
</feature>
<keyword evidence="11" id="KW-1185">Reference proteome</keyword>
<dbReference type="RefSeq" id="WP_095045025.1">
    <property type="nucleotide sequence ID" value="NZ_LN890656.1"/>
</dbReference>
<keyword evidence="5 8" id="KW-0812">Transmembrane</keyword>
<evidence type="ECO:0000256" key="2">
    <source>
        <dbReference type="ARBA" id="ARBA00007783"/>
    </source>
</evidence>
<dbReference type="InterPro" id="IPR051449">
    <property type="entry name" value="ABC-2_transporter_component"/>
</dbReference>
<dbReference type="PANTHER" id="PTHR30294:SF38">
    <property type="entry name" value="TRANSPORT PERMEASE PROTEIN"/>
    <property type="match status" value="1"/>
</dbReference>
<evidence type="ECO:0000259" key="9">
    <source>
        <dbReference type="PROSITE" id="PS51012"/>
    </source>
</evidence>
<evidence type="ECO:0000256" key="5">
    <source>
        <dbReference type="ARBA" id="ARBA00022692"/>
    </source>
</evidence>
<evidence type="ECO:0000256" key="7">
    <source>
        <dbReference type="ARBA" id="ARBA00023136"/>
    </source>
</evidence>
<feature type="domain" description="ABC transmembrane type-2" evidence="9">
    <location>
        <begin position="95"/>
        <end position="337"/>
    </location>
</feature>
<gene>
    <name evidence="10" type="ORF">CFX0092_B0103</name>
</gene>
<dbReference type="EMBL" id="LN890656">
    <property type="protein sequence ID" value="CUS05637.1"/>
    <property type="molecule type" value="Genomic_DNA"/>
</dbReference>
<feature type="transmembrane region" description="Helical" evidence="8">
    <location>
        <begin position="147"/>
        <end position="169"/>
    </location>
</feature>
<feature type="transmembrane region" description="Helical" evidence="8">
    <location>
        <begin position="307"/>
        <end position="329"/>
    </location>
</feature>
<proteinExistence type="inferred from homology"/>
<keyword evidence="4" id="KW-1003">Cell membrane</keyword>
<dbReference type="KEGG" id="pbf:CFX0092_B0103"/>
<sequence length="340" mass="36034">MIVLIKRILRGIRNDKRLLGLVFVAPLLILSLIYVLLSSSAQTPVIAIDTGHPVLQRLAAAIDDSTAVVADYDAATANDALADGTIDAAITFDDNRLVVTLLEPDAGVAAGVSAALQDAQAALSGAAVRPEFVFLYGDPEATLFDSFGYILLAYISFFFVFLLAGIAFIRERTQGTLERFILSPIRRGAIVAGYTIAYGILATIQSVVVVLFAVTVLGLNVGDNVLPAILIMVLMSLAAVSIGLLVSVVAANEFQMVQLIPVVVIPQALFIGLIPLDNIPFGLGKLAYVMPLYYAANALKQVVVYDAGLAAVAPELAVLLGLTLALGVINTRILRQFRII</sequence>
<dbReference type="GO" id="GO:0140359">
    <property type="term" value="F:ABC-type transporter activity"/>
    <property type="evidence" value="ECO:0007669"/>
    <property type="project" value="InterPro"/>
</dbReference>
<reference evidence="10" key="1">
    <citation type="submission" date="2016-01" db="EMBL/GenBank/DDBJ databases">
        <authorList>
            <person name="Mcilroy J.S."/>
            <person name="Karst M S."/>
            <person name="Albertsen M."/>
        </authorList>
    </citation>
    <scope>NUCLEOTIDE SEQUENCE</scope>
    <source>
        <strain evidence="10">Cfx-K</strain>
    </source>
</reference>
<protein>
    <submittedName>
        <fullName evidence="10">ABC transport system permease protein</fullName>
    </submittedName>
</protein>
<feature type="transmembrane region" description="Helical" evidence="8">
    <location>
        <begin position="190"/>
        <end position="219"/>
    </location>
</feature>
<keyword evidence="7 8" id="KW-0472">Membrane</keyword>
<evidence type="ECO:0000313" key="11">
    <source>
        <dbReference type="Proteomes" id="UP000215027"/>
    </source>
</evidence>